<dbReference type="GeneID" id="74568439"/>
<dbReference type="RefSeq" id="WP_258392961.1">
    <property type="nucleotide sequence ID" value="NZ_AP019769.1"/>
</dbReference>
<sequence>MDNNIIDEICNLKSFNEYINYIRRIINKEYNSCSYFFIGNNGSEYTDKKDIFPKIYSEYLPNIEYLKSLKNRGIIGKNFYNNYGEFYQKLVSSTFDKFRVSIRIKDDEILYETLIGNKRKDINIEKFRRKLPESLILYNKKGEKIKLSEIRPYNSKFLADHTIDVEKDIKSKYRALKKNIYGIYYVPLLLGMPLIINNKNIKELRYISKPYYQENPYILYYQEGTYDMYIMPILTAKNNLSALIISDIVKNPTIPSYILGLDYKFEFDRDNLNNFYVKLPYDEFLYKLTSSIELIIKSVVDNKYSISDIALYQITRGGNDINYIDIASGLEVPTNSKTLESLLLENTKDLIDSIKKIKIFKYCKKEESEVICSSDTNDNKFIDDIYKDIIGENNYFDYKSIIFKNTKLYNLEDIIKSTKSYKKDDFDDNKKALEHIFNLYLSQKPQ</sequence>
<evidence type="ECO:0000313" key="2">
    <source>
        <dbReference type="EMBL" id="BBL45646.1"/>
    </source>
</evidence>
<dbReference type="EMBL" id="AP019769">
    <property type="protein sequence ID" value="BBL45646.1"/>
    <property type="molecule type" value="Genomic_DNA"/>
</dbReference>
<keyword evidence="1" id="KW-0472">Membrane</keyword>
<keyword evidence="1" id="KW-1133">Transmembrane helix</keyword>
<protein>
    <submittedName>
        <fullName evidence="2">Uncharacterized protein</fullName>
    </submittedName>
</protein>
<dbReference type="AlphaFoldDB" id="A0A915SKZ2"/>
<reference evidence="3" key="1">
    <citation type="journal article" date="2022" name="Int. J. Syst. Evol. Microbiol.">
        <title>Nanobdella aerobiophila gen. nov., sp. nov., a thermoacidophilic, obligate ectosymbiotic archaeon, and proposal of Nanobdellaceae fam. nov., Nanobdellales ord. nov. and Nanobdellia class. nov.</title>
        <authorList>
            <person name="Kato S."/>
            <person name="Ogasawara A."/>
            <person name="Itoh T."/>
            <person name="Sakai H.D."/>
            <person name="Shimizu M."/>
            <person name="Yuki M."/>
            <person name="Kaneko M."/>
            <person name="Takashina T."/>
            <person name="Ohkuma M."/>
        </authorList>
    </citation>
    <scope>NUCLEOTIDE SEQUENCE [LARGE SCALE GENOMIC DNA]</scope>
    <source>
        <strain evidence="3">MJ1</strain>
    </source>
</reference>
<keyword evidence="1" id="KW-0812">Transmembrane</keyword>
<feature type="transmembrane region" description="Helical" evidence="1">
    <location>
        <begin position="179"/>
        <end position="196"/>
    </location>
</feature>
<name>A0A915SKZ2_9ARCH</name>
<evidence type="ECO:0000256" key="1">
    <source>
        <dbReference type="SAM" id="Phobius"/>
    </source>
</evidence>
<organism evidence="2 3">
    <name type="scientific">Nanobdella aerobiophila</name>
    <dbReference type="NCBI Taxonomy" id="2586965"/>
    <lineage>
        <taxon>Archaea</taxon>
        <taxon>Nanobdellota</taxon>
        <taxon>Nanobdellia</taxon>
        <taxon>Nanobdellales</taxon>
        <taxon>Nanobdellaceae</taxon>
        <taxon>Nanobdella</taxon>
    </lineage>
</organism>
<evidence type="ECO:0000313" key="3">
    <source>
        <dbReference type="Proteomes" id="UP001055553"/>
    </source>
</evidence>
<accession>A0A915SKZ2</accession>
<gene>
    <name evidence="2" type="ORF">MJ1_0492</name>
</gene>
<dbReference type="Proteomes" id="UP001055553">
    <property type="component" value="Chromosome"/>
</dbReference>
<keyword evidence="3" id="KW-1185">Reference proteome</keyword>
<dbReference type="KEGG" id="naer:MJ1_0492"/>
<proteinExistence type="predicted"/>